<dbReference type="Proteomes" id="UP000018050">
    <property type="component" value="Unassembled WGS sequence"/>
</dbReference>
<dbReference type="OMA" id="WMSHERE"/>
<feature type="region of interest" description="Disordered" evidence="1">
    <location>
        <begin position="479"/>
        <end position="510"/>
    </location>
</feature>
<organism evidence="2 3">
    <name type="scientific">Eimeria acervulina</name>
    <name type="common">Coccidian parasite</name>
    <dbReference type="NCBI Taxonomy" id="5801"/>
    <lineage>
        <taxon>Eukaryota</taxon>
        <taxon>Sar</taxon>
        <taxon>Alveolata</taxon>
        <taxon>Apicomplexa</taxon>
        <taxon>Conoidasida</taxon>
        <taxon>Coccidia</taxon>
        <taxon>Eucoccidiorida</taxon>
        <taxon>Eimeriorina</taxon>
        <taxon>Eimeriidae</taxon>
        <taxon>Eimeria</taxon>
    </lineage>
</organism>
<feature type="compositionally biased region" description="Basic residues" evidence="1">
    <location>
        <begin position="535"/>
        <end position="546"/>
    </location>
</feature>
<feature type="compositionally biased region" description="Polar residues" evidence="1">
    <location>
        <begin position="323"/>
        <end position="343"/>
    </location>
</feature>
<keyword evidence="3" id="KW-1185">Reference proteome</keyword>
<dbReference type="OrthoDB" id="354788at2759"/>
<evidence type="ECO:0000313" key="3">
    <source>
        <dbReference type="Proteomes" id="UP000018050"/>
    </source>
</evidence>
<feature type="region of interest" description="Disordered" evidence="1">
    <location>
        <begin position="302"/>
        <end position="368"/>
    </location>
</feature>
<proteinExistence type="predicted"/>
<sequence>MQRMALPHPKSRSLGFLGASMPQRGPSGGDPCWPPEAIPAPAVQLVEEELRELVRSDIHRFGVVTHQRAPDPACPFPPRCSKRTDVRLHSAYRPEEAHPWDHLQPPGGLTPRFDKRSSTSRDPKPVETGPQQPTLEDLWFAAAYKGIKSTQRQRRPPALPLADWSLAAPAAQVAAHVDGAEGAIGEQARQLVYPLSHHRADSAGVLEPLPALHEDDFLRGPGGPPLSEESRKHLLVFGLDYKETLSPRNRREWAPMERERWGRSRLLRYLIKTQQVVFNRDLLNREFREDCDKYLKKNHNLRRRNSRTSADISQSAAPHWPAATTSIQQGGLQKASRNSTSDDPNGRGPHSRVPCWWGPSPVPKSNDGSLRGPVAWEAPSNYYLRAPRVSVVFRLRRGPQLECPPLQQRKPAEARGFGETPERSLLRVPHGAPHGSTQGGRWGGPHETTDGEVGCAVMQERRGSARKGDWRKWVMWAAGGTREEGQGQADKANENEGEGNTEIDEDNEEEEYRRHLPWCYHFQYERDVVPERTEKKTKKQRPHRRPMPQQLEDLKLHKAWETELIRLFEAAEGDMPSLFVGTGKPMQVAADAAVADDAVVAADAAVVGLLPLMVLPLLQ</sequence>
<dbReference type="RefSeq" id="XP_013248522.1">
    <property type="nucleotide sequence ID" value="XM_013393068.1"/>
</dbReference>
<feature type="compositionally biased region" description="Acidic residues" evidence="1">
    <location>
        <begin position="495"/>
        <end position="510"/>
    </location>
</feature>
<protein>
    <submittedName>
        <fullName evidence="2">Uncharacterized protein</fullName>
    </submittedName>
</protein>
<gene>
    <name evidence="2" type="ORF">EAH_00024220</name>
</gene>
<evidence type="ECO:0000313" key="2">
    <source>
        <dbReference type="EMBL" id="CDI81914.1"/>
    </source>
</evidence>
<feature type="region of interest" description="Disordered" evidence="1">
    <location>
        <begin position="1"/>
        <end position="36"/>
    </location>
</feature>
<reference evidence="2" key="2">
    <citation type="submission" date="2013-10" db="EMBL/GenBank/DDBJ databases">
        <authorList>
            <person name="Aslett M."/>
        </authorList>
    </citation>
    <scope>NUCLEOTIDE SEQUENCE</scope>
    <source>
        <strain evidence="2">Houghton</strain>
    </source>
</reference>
<feature type="compositionally biased region" description="Basic and acidic residues" evidence="1">
    <location>
        <begin position="112"/>
        <end position="125"/>
    </location>
</feature>
<dbReference type="EMBL" id="HG671900">
    <property type="protein sequence ID" value="CDI81914.1"/>
    <property type="molecule type" value="Genomic_DNA"/>
</dbReference>
<dbReference type="AlphaFoldDB" id="U6GTJ2"/>
<accession>U6GTJ2</accession>
<dbReference type="GeneID" id="25270492"/>
<feature type="region of interest" description="Disordered" evidence="1">
    <location>
        <begin position="96"/>
        <end position="134"/>
    </location>
</feature>
<evidence type="ECO:0000256" key="1">
    <source>
        <dbReference type="SAM" id="MobiDB-lite"/>
    </source>
</evidence>
<reference evidence="2" key="1">
    <citation type="submission" date="2013-10" db="EMBL/GenBank/DDBJ databases">
        <title>Genomic analysis of the causative agents of coccidiosis in chickens.</title>
        <authorList>
            <person name="Reid A.J."/>
            <person name="Blake D."/>
            <person name="Billington K."/>
            <person name="Browne H."/>
            <person name="Dunn M."/>
            <person name="Hung S."/>
            <person name="Kawahara F."/>
            <person name="Miranda-Saavedra D."/>
            <person name="Mourier T."/>
            <person name="Nagra H."/>
            <person name="Otto T.D."/>
            <person name="Rawlings N."/>
            <person name="Sanchez A."/>
            <person name="Sanders M."/>
            <person name="Subramaniam C."/>
            <person name="Tay Y."/>
            <person name="Dear P."/>
            <person name="Doerig C."/>
            <person name="Gruber A."/>
            <person name="Parkinson J."/>
            <person name="Shirley M."/>
            <person name="Wan K.L."/>
            <person name="Berriman M."/>
            <person name="Tomley F."/>
            <person name="Pain A."/>
        </authorList>
    </citation>
    <scope>NUCLEOTIDE SEQUENCE</scope>
    <source>
        <strain evidence="2">Houghton</strain>
    </source>
</reference>
<dbReference type="VEuPathDB" id="ToxoDB:EAH_00024220"/>
<name>U6GTJ2_EIMAC</name>
<feature type="region of interest" description="Disordered" evidence="1">
    <location>
        <begin position="403"/>
        <end position="445"/>
    </location>
</feature>
<feature type="region of interest" description="Disordered" evidence="1">
    <location>
        <begin position="530"/>
        <end position="549"/>
    </location>
</feature>
<feature type="compositionally biased region" description="Polar residues" evidence="1">
    <location>
        <begin position="307"/>
        <end position="316"/>
    </location>
</feature>